<dbReference type="PANTHER" id="PTHR14085:SF3">
    <property type="entry name" value="WD REPEAT-CONTAINING PROTEIN 46"/>
    <property type="match status" value="1"/>
</dbReference>
<evidence type="ECO:0000256" key="2">
    <source>
        <dbReference type="ARBA" id="ARBA00022574"/>
    </source>
</evidence>
<feature type="region of interest" description="Disordered" evidence="6">
    <location>
        <begin position="483"/>
        <end position="521"/>
    </location>
</feature>
<dbReference type="SMART" id="SM00320">
    <property type="entry name" value="WD40"/>
    <property type="match status" value="4"/>
</dbReference>
<evidence type="ECO:0000256" key="6">
    <source>
        <dbReference type="SAM" id="MobiDB-lite"/>
    </source>
</evidence>
<reference evidence="8 9" key="1">
    <citation type="submission" date="2024-04" db="EMBL/GenBank/DDBJ databases">
        <title>Tritrichomonas musculus Genome.</title>
        <authorList>
            <person name="Alves-Ferreira E."/>
            <person name="Grigg M."/>
            <person name="Lorenzi H."/>
            <person name="Galac M."/>
        </authorList>
    </citation>
    <scope>NUCLEOTIDE SEQUENCE [LARGE SCALE GENOMIC DNA]</scope>
    <source>
        <strain evidence="8 9">EAF2021</strain>
    </source>
</reference>
<dbReference type="InterPro" id="IPR001680">
    <property type="entry name" value="WD40_rpt"/>
</dbReference>
<dbReference type="InterPro" id="IPR012952">
    <property type="entry name" value="BING4_C_dom"/>
</dbReference>
<feature type="compositionally biased region" description="Basic and acidic residues" evidence="6">
    <location>
        <begin position="483"/>
        <end position="494"/>
    </location>
</feature>
<organism evidence="8 9">
    <name type="scientific">Tritrichomonas musculus</name>
    <dbReference type="NCBI Taxonomy" id="1915356"/>
    <lineage>
        <taxon>Eukaryota</taxon>
        <taxon>Metamonada</taxon>
        <taxon>Parabasalia</taxon>
        <taxon>Tritrichomonadida</taxon>
        <taxon>Tritrichomonadidae</taxon>
        <taxon>Tritrichomonas</taxon>
    </lineage>
</organism>
<dbReference type="EMBL" id="JAPFFF010000003">
    <property type="protein sequence ID" value="KAK8893320.1"/>
    <property type="molecule type" value="Genomic_DNA"/>
</dbReference>
<gene>
    <name evidence="8" type="ORF">M9Y10_021737</name>
</gene>
<feature type="compositionally biased region" description="Basic residues" evidence="6">
    <location>
        <begin position="512"/>
        <end position="521"/>
    </location>
</feature>
<keyword evidence="9" id="KW-1185">Reference proteome</keyword>
<keyword evidence="3" id="KW-0677">Repeat</keyword>
<proteinExistence type="predicted"/>
<dbReference type="Gene3D" id="2.130.10.10">
    <property type="entry name" value="YVTN repeat-like/Quinoprotein amine dehydrogenase"/>
    <property type="match status" value="1"/>
</dbReference>
<dbReference type="InterPro" id="IPR015943">
    <property type="entry name" value="WD40/YVTN_repeat-like_dom_sf"/>
</dbReference>
<dbReference type="InterPro" id="IPR019775">
    <property type="entry name" value="WD40_repeat_CS"/>
</dbReference>
<evidence type="ECO:0000259" key="7">
    <source>
        <dbReference type="SMART" id="SM01033"/>
    </source>
</evidence>
<dbReference type="InterPro" id="IPR036322">
    <property type="entry name" value="WD40_repeat_dom_sf"/>
</dbReference>
<evidence type="ECO:0000256" key="1">
    <source>
        <dbReference type="ARBA" id="ARBA00004604"/>
    </source>
</evidence>
<dbReference type="PROSITE" id="PS50294">
    <property type="entry name" value="WD_REPEATS_REGION"/>
    <property type="match status" value="1"/>
</dbReference>
<accession>A0ABR2KQB9</accession>
<evidence type="ECO:0000256" key="5">
    <source>
        <dbReference type="PROSITE-ProRule" id="PRU00221"/>
    </source>
</evidence>
<dbReference type="Pfam" id="PF00400">
    <property type="entry name" value="WD40"/>
    <property type="match status" value="1"/>
</dbReference>
<dbReference type="SUPFAM" id="SSF50978">
    <property type="entry name" value="WD40 repeat-like"/>
    <property type="match status" value="1"/>
</dbReference>
<evidence type="ECO:0000313" key="9">
    <source>
        <dbReference type="Proteomes" id="UP001470230"/>
    </source>
</evidence>
<dbReference type="InterPro" id="IPR040315">
    <property type="entry name" value="WDR46/Utp7"/>
</dbReference>
<feature type="domain" description="BING4 C-terminal" evidence="7">
    <location>
        <begin position="343"/>
        <end position="421"/>
    </location>
</feature>
<feature type="repeat" description="WD" evidence="5">
    <location>
        <begin position="264"/>
        <end position="305"/>
    </location>
</feature>
<sequence length="521" mass="58964">MNKGKQNHIDRNEWFIPEDKEKYDDYLRGADDEEQDDVKNFQLKRELVHHKSDVAAAARSAVRSEMLQTVEAGYVEEGTFMSQKAILKEIPIAIASRKFDFDLPNGPYHADITLNGRTILLGGQGGHFASFDWYRGNKFFELYPEDEVRDVTFLYDDTLCAMATRKLVYIHDKQGVQIHELLDHKRPLFLTFLRNHWLLVSASENGRITYTDVTDGKTVSKIKTKRGMPTCMCHNRTNGIVLLGQSNGVVSFWSPNLEEPAATIITHPSSITAIDVDFGGRKLATAGVDGSVRIWDMRNFDKIYSRSNDKYIASNVAFSATGVLGVARGSRCEFFKDYNSKKPFLASTFKSPIKSLKFVTFDDFAIVGLDSGVSSVVVPGSGEPNIDSSVANPFSTAEWRQEQEVRGLLDKIPYDMITMDAEGPIHVGKTVDTQKEKAKVLEKNRMIKTKAEIEANRKSGTKEKRISMEQKIRMMKETYNKQLIEEKMKKKAETQNDEQQPIEEEPSGPLARFKKAKMARK</sequence>
<comment type="subcellular location">
    <subcellularLocation>
        <location evidence="1">Nucleus</location>
        <location evidence="1">Nucleolus</location>
    </subcellularLocation>
</comment>
<keyword evidence="2 5" id="KW-0853">WD repeat</keyword>
<dbReference type="Pfam" id="PF08149">
    <property type="entry name" value="BING4CT"/>
    <property type="match status" value="1"/>
</dbReference>
<dbReference type="PANTHER" id="PTHR14085">
    <property type="entry name" value="WD-REPEAT PROTEIN BING4"/>
    <property type="match status" value="1"/>
</dbReference>
<dbReference type="PROSITE" id="PS50082">
    <property type="entry name" value="WD_REPEATS_2"/>
    <property type="match status" value="1"/>
</dbReference>
<dbReference type="Proteomes" id="UP001470230">
    <property type="component" value="Unassembled WGS sequence"/>
</dbReference>
<evidence type="ECO:0000256" key="4">
    <source>
        <dbReference type="ARBA" id="ARBA00023242"/>
    </source>
</evidence>
<evidence type="ECO:0000313" key="8">
    <source>
        <dbReference type="EMBL" id="KAK8893320.1"/>
    </source>
</evidence>
<keyword evidence="4" id="KW-0539">Nucleus</keyword>
<evidence type="ECO:0000256" key="3">
    <source>
        <dbReference type="ARBA" id="ARBA00022737"/>
    </source>
</evidence>
<protein>
    <recommendedName>
        <fullName evidence="7">BING4 C-terminal domain-containing protein</fullName>
    </recommendedName>
</protein>
<comment type="caution">
    <text evidence="8">The sequence shown here is derived from an EMBL/GenBank/DDBJ whole genome shotgun (WGS) entry which is preliminary data.</text>
</comment>
<dbReference type="SMART" id="SM01033">
    <property type="entry name" value="BING4CT"/>
    <property type="match status" value="1"/>
</dbReference>
<name>A0ABR2KQB9_9EUKA</name>
<dbReference type="PROSITE" id="PS00678">
    <property type="entry name" value="WD_REPEATS_1"/>
    <property type="match status" value="1"/>
</dbReference>